<reference evidence="5 6" key="1">
    <citation type="submission" date="2019-11" db="EMBL/GenBank/DDBJ databases">
        <title>Gordonia sp. nov., a novel actinobacterium isolated from mangrove soil in Hainan.</title>
        <authorList>
            <person name="Huang X."/>
            <person name="Xie Y."/>
            <person name="Chu X."/>
            <person name="Xiao K."/>
        </authorList>
    </citation>
    <scope>NUCLEOTIDE SEQUENCE [LARGE SCALE GENOMIC DNA]</scope>
    <source>
        <strain evidence="5 6">HNM0687</strain>
    </source>
</reference>
<keyword evidence="1" id="KW-0805">Transcription regulation</keyword>
<dbReference type="SMART" id="SM00345">
    <property type="entry name" value="HTH_GNTR"/>
    <property type="match status" value="1"/>
</dbReference>
<dbReference type="InterPro" id="IPR036390">
    <property type="entry name" value="WH_DNA-bd_sf"/>
</dbReference>
<dbReference type="Pfam" id="PF00392">
    <property type="entry name" value="GntR"/>
    <property type="match status" value="1"/>
</dbReference>
<dbReference type="RefSeq" id="WP_160903619.1">
    <property type="nucleotide sequence ID" value="NZ_CP102850.1"/>
</dbReference>
<dbReference type="AlphaFoldDB" id="A0A6L7GV61"/>
<dbReference type="Gene3D" id="1.20.120.530">
    <property type="entry name" value="GntR ligand-binding domain-like"/>
    <property type="match status" value="1"/>
</dbReference>
<sequence>MAAAPGRPRRGMKLAEQLAHEIVTDISRSGLQPGDRLPSEVVMAQEQGVSRTTLREALRILEVHGLIRVRSGPKGGPELTELTSRDFARMATLHFHMAGVSYRQLGEARVVLEPRMAQLAAHRRTDEQLASLEANLVRHEQARSTDELVHYAHEFHELVSDIGGRHNRVLSLMTTSLGGLFDVYGDRAGDPGVMRSTVDVHRGIAEAIAAGDETLASELMSKHMHESIETFGREFPAMVDNPVSWLSE</sequence>
<dbReference type="InterPro" id="IPR000524">
    <property type="entry name" value="Tscrpt_reg_HTH_GntR"/>
</dbReference>
<protein>
    <submittedName>
        <fullName evidence="5">FCD domain-containing protein</fullName>
    </submittedName>
</protein>
<evidence type="ECO:0000259" key="4">
    <source>
        <dbReference type="PROSITE" id="PS50949"/>
    </source>
</evidence>
<dbReference type="InterPro" id="IPR011711">
    <property type="entry name" value="GntR_C"/>
</dbReference>
<evidence type="ECO:0000313" key="6">
    <source>
        <dbReference type="Proteomes" id="UP000475545"/>
    </source>
</evidence>
<dbReference type="EMBL" id="WMBR01000005">
    <property type="protein sequence ID" value="MXP23463.1"/>
    <property type="molecule type" value="Genomic_DNA"/>
</dbReference>
<evidence type="ECO:0000256" key="3">
    <source>
        <dbReference type="ARBA" id="ARBA00023163"/>
    </source>
</evidence>
<proteinExistence type="predicted"/>
<dbReference type="GO" id="GO:0003677">
    <property type="term" value="F:DNA binding"/>
    <property type="evidence" value="ECO:0007669"/>
    <property type="project" value="UniProtKB-KW"/>
</dbReference>
<feature type="domain" description="HTH gntR-type" evidence="4">
    <location>
        <begin position="12"/>
        <end position="82"/>
    </location>
</feature>
<dbReference type="Proteomes" id="UP000475545">
    <property type="component" value="Unassembled WGS sequence"/>
</dbReference>
<evidence type="ECO:0000256" key="2">
    <source>
        <dbReference type="ARBA" id="ARBA00023125"/>
    </source>
</evidence>
<dbReference type="PANTHER" id="PTHR43537:SF5">
    <property type="entry name" value="UXU OPERON TRANSCRIPTIONAL REGULATOR"/>
    <property type="match status" value="1"/>
</dbReference>
<dbReference type="GO" id="GO:0003700">
    <property type="term" value="F:DNA-binding transcription factor activity"/>
    <property type="evidence" value="ECO:0007669"/>
    <property type="project" value="InterPro"/>
</dbReference>
<evidence type="ECO:0000313" key="5">
    <source>
        <dbReference type="EMBL" id="MXP23463.1"/>
    </source>
</evidence>
<dbReference type="PROSITE" id="PS50949">
    <property type="entry name" value="HTH_GNTR"/>
    <property type="match status" value="1"/>
</dbReference>
<dbReference type="PRINTS" id="PR00035">
    <property type="entry name" value="HTHGNTR"/>
</dbReference>
<dbReference type="InterPro" id="IPR008920">
    <property type="entry name" value="TF_FadR/GntR_C"/>
</dbReference>
<dbReference type="SUPFAM" id="SSF48008">
    <property type="entry name" value="GntR ligand-binding domain-like"/>
    <property type="match status" value="1"/>
</dbReference>
<keyword evidence="3" id="KW-0804">Transcription</keyword>
<dbReference type="Pfam" id="PF07729">
    <property type="entry name" value="FCD"/>
    <property type="match status" value="1"/>
</dbReference>
<keyword evidence="2" id="KW-0238">DNA-binding</keyword>
<dbReference type="PANTHER" id="PTHR43537">
    <property type="entry name" value="TRANSCRIPTIONAL REGULATOR, GNTR FAMILY"/>
    <property type="match status" value="1"/>
</dbReference>
<dbReference type="InterPro" id="IPR036388">
    <property type="entry name" value="WH-like_DNA-bd_sf"/>
</dbReference>
<keyword evidence="6" id="KW-1185">Reference proteome</keyword>
<dbReference type="SUPFAM" id="SSF46785">
    <property type="entry name" value="Winged helix' DNA-binding domain"/>
    <property type="match status" value="1"/>
</dbReference>
<dbReference type="CDD" id="cd07377">
    <property type="entry name" value="WHTH_GntR"/>
    <property type="match status" value="1"/>
</dbReference>
<dbReference type="Gene3D" id="1.10.10.10">
    <property type="entry name" value="Winged helix-like DNA-binding domain superfamily/Winged helix DNA-binding domain"/>
    <property type="match status" value="1"/>
</dbReference>
<comment type="caution">
    <text evidence="5">The sequence shown here is derived from an EMBL/GenBank/DDBJ whole genome shotgun (WGS) entry which is preliminary data.</text>
</comment>
<accession>A0A6L7GV61</accession>
<name>A0A6L7GV61_9ACTN</name>
<dbReference type="SMART" id="SM00895">
    <property type="entry name" value="FCD"/>
    <property type="match status" value="1"/>
</dbReference>
<organism evidence="5 6">
    <name type="scientific">Gordonia mangrovi</name>
    <dbReference type="NCBI Taxonomy" id="2665643"/>
    <lineage>
        <taxon>Bacteria</taxon>
        <taxon>Bacillati</taxon>
        <taxon>Actinomycetota</taxon>
        <taxon>Actinomycetes</taxon>
        <taxon>Mycobacteriales</taxon>
        <taxon>Gordoniaceae</taxon>
        <taxon>Gordonia</taxon>
    </lineage>
</organism>
<evidence type="ECO:0000256" key="1">
    <source>
        <dbReference type="ARBA" id="ARBA00023015"/>
    </source>
</evidence>
<gene>
    <name evidence="5" type="ORF">GIY30_19165</name>
</gene>